<dbReference type="EMBL" id="CP014585">
    <property type="protein sequence ID" value="ANZ75555.1"/>
    <property type="molecule type" value="Genomic_DNA"/>
</dbReference>
<name>A0A1B2JCL1_PICPA</name>
<feature type="region of interest" description="Disordered" evidence="1">
    <location>
        <begin position="1"/>
        <end position="21"/>
    </location>
</feature>
<organism evidence="2 3">
    <name type="scientific">Komagataella pastoris</name>
    <name type="common">Yeast</name>
    <name type="synonym">Pichia pastoris</name>
    <dbReference type="NCBI Taxonomy" id="4922"/>
    <lineage>
        <taxon>Eukaryota</taxon>
        <taxon>Fungi</taxon>
        <taxon>Dikarya</taxon>
        <taxon>Ascomycota</taxon>
        <taxon>Saccharomycotina</taxon>
        <taxon>Pichiomycetes</taxon>
        <taxon>Pichiales</taxon>
        <taxon>Pichiaceae</taxon>
        <taxon>Komagataella</taxon>
    </lineage>
</organism>
<sequence length="568" mass="64473">MGDSHSKQRRKRSRTPLPTADVDEYFIESQEKPSCVPAVAGKGKDKRRKKLELHRELDAWALIDELDTFQGSQDSQRATLFSNDANSIDLPSIVTSDGDEPIDLANLNESFNEAFEPAQQKSITGNDKTVHSHIQYQDSLRTYSSTRSFLEDDENETNDIHQQTSEADRRDTIQDINDLRNLGVSNKIKDEYQFMLESFETADESLLQVTLFDLLQKLQTDQKMLNYFHHVGFPKSLLECVHLKNDLVSKLIFASIIIFMSSQDLSMTSILKSVPNINEFLIFSNAYSWPDNCSRMKKKLLLDFQKTLHKLIGASSLTTITLHLLLSLAKTNSLCLLEQASLLQLDQAILHSIKERDFELLNLELTILESLITNPVSTMSLFTSIEPLVELLFANKSHHQLSKQCKTLFSSITAIGVIYTKSITEDDKLYKTFLSSKAVQSLLSTVHSSHVLSNPSSVQSKDVQLYTWGCFSLGWLLNISKFPRCFECVDQYSVAIINSVLESMNSSVDLNIGYISMFIGRLYQANVLAYSPDSPILHNLRTFKKLITVNSLNEHADLIIKDLERRDY</sequence>
<proteinExistence type="predicted"/>
<evidence type="ECO:0000313" key="2">
    <source>
        <dbReference type="EMBL" id="ANZ75555.1"/>
    </source>
</evidence>
<dbReference type="OrthoDB" id="10329148at2759"/>
<dbReference type="Proteomes" id="UP000094565">
    <property type="component" value="Chromosome 2"/>
</dbReference>
<evidence type="ECO:0000256" key="1">
    <source>
        <dbReference type="SAM" id="MobiDB-lite"/>
    </source>
</evidence>
<keyword evidence="3" id="KW-1185">Reference proteome</keyword>
<reference evidence="2 3" key="1">
    <citation type="submission" date="2016-02" db="EMBL/GenBank/DDBJ databases">
        <title>Comparative genomic and transcriptomic foundation for Pichia pastoris.</title>
        <authorList>
            <person name="Love K.R."/>
            <person name="Shah K.A."/>
            <person name="Whittaker C.A."/>
            <person name="Wu J."/>
            <person name="Bartlett M.C."/>
            <person name="Ma D."/>
            <person name="Leeson R.L."/>
            <person name="Priest M."/>
            <person name="Young S.K."/>
            <person name="Love J.C."/>
        </authorList>
    </citation>
    <scope>NUCLEOTIDE SEQUENCE [LARGE SCALE GENOMIC DNA]</scope>
    <source>
        <strain evidence="2 3">ATCC 28485</strain>
    </source>
</reference>
<dbReference type="AlphaFoldDB" id="A0A1B2JCL1"/>
<gene>
    <name evidence="2" type="ORF">ATY40_BA7503292</name>
</gene>
<accession>A0A1B2JCL1</accession>
<protein>
    <submittedName>
        <fullName evidence="2">BA75_03292T0</fullName>
    </submittedName>
</protein>
<evidence type="ECO:0000313" key="3">
    <source>
        <dbReference type="Proteomes" id="UP000094565"/>
    </source>
</evidence>